<dbReference type="Proteomes" id="UP000887569">
    <property type="component" value="Unplaced"/>
</dbReference>
<evidence type="ECO:0000313" key="9">
    <source>
        <dbReference type="WBParaSite" id="PgR062_g005_t01"/>
    </source>
</evidence>
<feature type="region of interest" description="Disordered" evidence="5">
    <location>
        <begin position="25"/>
        <end position="66"/>
    </location>
</feature>
<evidence type="ECO:0000256" key="2">
    <source>
        <dbReference type="ARBA" id="ARBA00009087"/>
    </source>
</evidence>
<dbReference type="GO" id="GO:0005730">
    <property type="term" value="C:nucleolus"/>
    <property type="evidence" value="ECO:0007669"/>
    <property type="project" value="UniProtKB-SubCell"/>
</dbReference>
<feature type="region of interest" description="Disordered" evidence="5">
    <location>
        <begin position="425"/>
        <end position="522"/>
    </location>
</feature>
<keyword evidence="4" id="KW-0539">Nucleus</keyword>
<dbReference type="InterPro" id="IPR039754">
    <property type="entry name" value="Esf1"/>
</dbReference>
<comment type="subcellular location">
    <subcellularLocation>
        <location evidence="1">Nucleus</location>
        <location evidence="1">Nucleolus</location>
    </subcellularLocation>
</comment>
<protein>
    <submittedName>
        <fullName evidence="9">NUC153 domain-containing protein</fullName>
    </submittedName>
</protein>
<dbReference type="PANTHER" id="PTHR12202:SF0">
    <property type="entry name" value="ESF1 HOMOLOG"/>
    <property type="match status" value="1"/>
</dbReference>
<feature type="domain" description="NUC153" evidence="6">
    <location>
        <begin position="522"/>
        <end position="544"/>
    </location>
</feature>
<keyword evidence="8" id="KW-1185">Reference proteome</keyword>
<name>A0A915BUV8_PARUN</name>
<dbReference type="PANTHER" id="PTHR12202">
    <property type="entry name" value="ESF1 HOMOLOG"/>
    <property type="match status" value="1"/>
</dbReference>
<dbReference type="Pfam" id="PF25121">
    <property type="entry name" value="RRM_ESF1"/>
    <property type="match status" value="1"/>
</dbReference>
<evidence type="ECO:0000313" key="8">
    <source>
        <dbReference type="Proteomes" id="UP000887569"/>
    </source>
</evidence>
<feature type="region of interest" description="Disordered" evidence="5">
    <location>
        <begin position="165"/>
        <end position="184"/>
    </location>
</feature>
<dbReference type="WBParaSite" id="PgR062_g005_t01">
    <property type="protein sequence ID" value="PgR062_g005_t01"/>
    <property type="gene ID" value="PgR062_g005"/>
</dbReference>
<evidence type="ECO:0000259" key="6">
    <source>
        <dbReference type="Pfam" id="PF08159"/>
    </source>
</evidence>
<proteinExistence type="inferred from homology"/>
<evidence type="ECO:0000256" key="1">
    <source>
        <dbReference type="ARBA" id="ARBA00004604"/>
    </source>
</evidence>
<feature type="compositionally biased region" description="Polar residues" evidence="5">
    <location>
        <begin position="168"/>
        <end position="179"/>
    </location>
</feature>
<reference evidence="9" key="1">
    <citation type="submission" date="2022-11" db="UniProtKB">
        <authorList>
            <consortium name="WormBaseParasite"/>
        </authorList>
    </citation>
    <scope>IDENTIFICATION</scope>
</reference>
<evidence type="ECO:0000256" key="3">
    <source>
        <dbReference type="ARBA" id="ARBA00023054"/>
    </source>
</evidence>
<evidence type="ECO:0000256" key="5">
    <source>
        <dbReference type="SAM" id="MobiDB-lite"/>
    </source>
</evidence>
<sequence>MCMYAASEACEWELASNMKRKSLKKMRKKKLSMVQSDGEQSKGVASMPTESGEDARGERSLLKRKKNRTFHRDDRFESVLSDPRFDSMARKDRKVVIDKRFKSMLTNEKFGTKCAVDMRGRRINIGMANTLGELYDLDDSANEEGDSDVGTGENDREIRIDLARGDGNITSSGEDSGSEWSFDDEGNTVEHKWGELDRGATHIESATRRLALCNMEWDRISASDIFIVLSSFKPSSPAAILSVTIYLSDFGKERLEEEEQLGPRIPQMSDCIDDVDELDKNTREALRAYQLDRMRYYYAIIECDHAQTAAAIYDQCDGVEFESSSVRMDLRFVPDGTTFEENVVKERVNEKDVDVNAFKPKFFESAALSKSATKLTWDETDPDRIKAQRDAFLPNADLEQLEHLIAHASSDEEGRGDNDTIYMLKAEPNRKDEEEGDVKVSSSKDENNDRQTQMNKEEPSEPTPWQKYLQRRKQKRKERKALMAELKKRRKAESDQAPVASSELTRHERKPSPAKQQQQVDDERFAALYTNSAFAIDQSNPLYKPSELIAKQVAEKKRKMHDNTEEGIASLASKLRKKTEILVEKKKTRECGHCLPAVFSQ</sequence>
<dbReference type="Pfam" id="PF08159">
    <property type="entry name" value="NUC153"/>
    <property type="match status" value="1"/>
</dbReference>
<dbReference type="InterPro" id="IPR056750">
    <property type="entry name" value="RRM_ESF1"/>
</dbReference>
<accession>A0A915BUV8</accession>
<evidence type="ECO:0000259" key="7">
    <source>
        <dbReference type="Pfam" id="PF25121"/>
    </source>
</evidence>
<dbReference type="GO" id="GO:0003723">
    <property type="term" value="F:RNA binding"/>
    <property type="evidence" value="ECO:0007669"/>
    <property type="project" value="TreeGrafter"/>
</dbReference>
<dbReference type="GO" id="GO:0006364">
    <property type="term" value="P:rRNA processing"/>
    <property type="evidence" value="ECO:0007669"/>
    <property type="project" value="InterPro"/>
</dbReference>
<keyword evidence="3" id="KW-0175">Coiled coil</keyword>
<feature type="compositionally biased region" description="Basic and acidic residues" evidence="5">
    <location>
        <begin position="442"/>
        <end position="459"/>
    </location>
</feature>
<evidence type="ECO:0000256" key="4">
    <source>
        <dbReference type="ARBA" id="ARBA00023242"/>
    </source>
</evidence>
<feature type="domain" description="ESF1 RRM" evidence="7">
    <location>
        <begin position="207"/>
        <end position="343"/>
    </location>
</feature>
<feature type="compositionally biased region" description="Basic residues" evidence="5">
    <location>
        <begin position="469"/>
        <end position="479"/>
    </location>
</feature>
<organism evidence="8 9">
    <name type="scientific">Parascaris univalens</name>
    <name type="common">Nematode worm</name>
    <dbReference type="NCBI Taxonomy" id="6257"/>
    <lineage>
        <taxon>Eukaryota</taxon>
        <taxon>Metazoa</taxon>
        <taxon>Ecdysozoa</taxon>
        <taxon>Nematoda</taxon>
        <taxon>Chromadorea</taxon>
        <taxon>Rhabditida</taxon>
        <taxon>Spirurina</taxon>
        <taxon>Ascaridomorpha</taxon>
        <taxon>Ascaridoidea</taxon>
        <taxon>Ascarididae</taxon>
        <taxon>Parascaris</taxon>
    </lineage>
</organism>
<comment type="similarity">
    <text evidence="2">Belongs to the ESF1 family.</text>
</comment>
<dbReference type="InterPro" id="IPR012580">
    <property type="entry name" value="NUC153"/>
</dbReference>
<dbReference type="AlphaFoldDB" id="A0A915BUV8"/>